<name>A0ABN3GVV9_9ACTN</name>
<sequence>MSSLFGISLIRNFLTGFARPHFHGTGPNTPLSGPRSGRNRIRIRSTGDSPVIDNELFEEMAIQEPEAVVVSTCTIKMDEDIEETQ</sequence>
<accession>A0ABN3GVV9</accession>
<dbReference type="Proteomes" id="UP001500253">
    <property type="component" value="Unassembled WGS sequence"/>
</dbReference>
<evidence type="ECO:0000313" key="3">
    <source>
        <dbReference type="Proteomes" id="UP001500253"/>
    </source>
</evidence>
<evidence type="ECO:0008006" key="4">
    <source>
        <dbReference type="Google" id="ProtNLM"/>
    </source>
</evidence>
<proteinExistence type="predicted"/>
<dbReference type="NCBIfam" id="NF033434">
    <property type="entry name" value="AzmA_fam_RiPP"/>
    <property type="match status" value="1"/>
</dbReference>
<evidence type="ECO:0000256" key="1">
    <source>
        <dbReference type="SAM" id="MobiDB-lite"/>
    </source>
</evidence>
<feature type="region of interest" description="Disordered" evidence="1">
    <location>
        <begin position="21"/>
        <end position="45"/>
    </location>
</feature>
<protein>
    <recommendedName>
        <fullName evidence="4">MTTase N-terminal domain-containing protein</fullName>
    </recommendedName>
</protein>
<evidence type="ECO:0000313" key="2">
    <source>
        <dbReference type="EMBL" id="GAA2361045.1"/>
    </source>
</evidence>
<reference evidence="2 3" key="1">
    <citation type="journal article" date="2019" name="Int. J. Syst. Evol. Microbiol.">
        <title>The Global Catalogue of Microorganisms (GCM) 10K type strain sequencing project: providing services to taxonomists for standard genome sequencing and annotation.</title>
        <authorList>
            <consortium name="The Broad Institute Genomics Platform"/>
            <consortium name="The Broad Institute Genome Sequencing Center for Infectious Disease"/>
            <person name="Wu L."/>
            <person name="Ma J."/>
        </authorList>
    </citation>
    <scope>NUCLEOTIDE SEQUENCE [LARGE SCALE GENOMIC DNA]</scope>
    <source>
        <strain evidence="2 3">JCM 4316</strain>
    </source>
</reference>
<gene>
    <name evidence="2" type="ORF">GCM10010246_59550</name>
</gene>
<organism evidence="2 3">
    <name type="scientific">Streptomyces cuspidosporus</name>
    <dbReference type="NCBI Taxonomy" id="66882"/>
    <lineage>
        <taxon>Bacteria</taxon>
        <taxon>Bacillati</taxon>
        <taxon>Actinomycetota</taxon>
        <taxon>Actinomycetes</taxon>
        <taxon>Kitasatosporales</taxon>
        <taxon>Streptomycetaceae</taxon>
        <taxon>Streptomyces</taxon>
    </lineage>
</organism>
<comment type="caution">
    <text evidence="2">The sequence shown here is derived from an EMBL/GenBank/DDBJ whole genome shotgun (WGS) entry which is preliminary data.</text>
</comment>
<keyword evidence="3" id="KW-1185">Reference proteome</keyword>
<dbReference type="EMBL" id="BAAASD010000032">
    <property type="protein sequence ID" value="GAA2361045.1"/>
    <property type="molecule type" value="Genomic_DNA"/>
</dbReference>